<sequence length="52" mass="6113">MSKKIGTTLTFYSKVELGLRNPSYNFIVKFKKAFPKVDVDNIFFKIQLHEKC</sequence>
<dbReference type="PROSITE" id="PS50943">
    <property type="entry name" value="HTH_CROC1"/>
    <property type="match status" value="1"/>
</dbReference>
<accession>A0A6B4RGL7</accession>
<dbReference type="Proteomes" id="UP000473681">
    <property type="component" value="Unassembled WGS sequence"/>
</dbReference>
<evidence type="ECO:0000313" key="2">
    <source>
        <dbReference type="Proteomes" id="UP000473681"/>
    </source>
</evidence>
<name>A0A6B4RGL7_CLOBO</name>
<evidence type="ECO:0000313" key="1">
    <source>
        <dbReference type="EMBL" id="NFN35086.1"/>
    </source>
</evidence>
<dbReference type="InterPro" id="IPR001387">
    <property type="entry name" value="Cro/C1-type_HTH"/>
</dbReference>
<comment type="caution">
    <text evidence="1">The sequence shown here is derived from an EMBL/GenBank/DDBJ whole genome shotgun (WGS) entry which is preliminary data.</text>
</comment>
<protein>
    <submittedName>
        <fullName evidence="1">XRE family transcriptional regulator</fullName>
    </submittedName>
</protein>
<gene>
    <name evidence="1" type="ORF">FDB51_08070</name>
</gene>
<reference evidence="1 2" key="1">
    <citation type="submission" date="2019-04" db="EMBL/GenBank/DDBJ databases">
        <title>Genome sequencing of Clostridium botulinum Groups I-IV and Clostridium butyricum.</title>
        <authorList>
            <person name="Brunt J."/>
            <person name="Van Vliet A.H.M."/>
            <person name="Stringer S.C."/>
            <person name="Carter A.T."/>
            <person name="Peck M.W."/>
        </authorList>
    </citation>
    <scope>NUCLEOTIDE SEQUENCE [LARGE SCALE GENOMIC DNA]</scope>
    <source>
        <strain evidence="1 2">CB-K-33E</strain>
    </source>
</reference>
<dbReference type="AlphaFoldDB" id="A0A6B4RGL7"/>
<organism evidence="1 2">
    <name type="scientific">Clostridium botulinum</name>
    <dbReference type="NCBI Taxonomy" id="1491"/>
    <lineage>
        <taxon>Bacteria</taxon>
        <taxon>Bacillati</taxon>
        <taxon>Bacillota</taxon>
        <taxon>Clostridia</taxon>
        <taxon>Eubacteriales</taxon>
        <taxon>Clostridiaceae</taxon>
        <taxon>Clostridium</taxon>
    </lineage>
</organism>
<dbReference type="EMBL" id="SWVK01000009">
    <property type="protein sequence ID" value="NFN35086.1"/>
    <property type="molecule type" value="Genomic_DNA"/>
</dbReference>
<proteinExistence type="predicted"/>
<dbReference type="OrthoDB" id="48775at2"/>